<name>A0AAW1RHG8_9CHLO</name>
<sequence>MKETAIRYLVLASSQKRVQGLSEMLHGQIETSADFLVVSSNLWDLWHWGTSNVSLLAEKKIADHELAAWGPHLSSLLNEVEANVPKEVVLIFRTGAAGSWGACPDTDGSIPLPHVGVHKQHMYQLNAVAKAALRQHPRWHLLDVEPLLGEFDCPQHYLRDYIHMTPWVNWNILNLYINMLTNHWHDHGLPSWRRTRHHRAHLH</sequence>
<evidence type="ECO:0000313" key="1">
    <source>
        <dbReference type="EMBL" id="KAK9833133.1"/>
    </source>
</evidence>
<accession>A0AAW1RHG8</accession>
<protein>
    <recommendedName>
        <fullName evidence="3">SGNH/GDSL hydrolase family protein</fullName>
    </recommendedName>
</protein>
<organism evidence="1 2">
    <name type="scientific">Apatococcus lobatus</name>
    <dbReference type="NCBI Taxonomy" id="904363"/>
    <lineage>
        <taxon>Eukaryota</taxon>
        <taxon>Viridiplantae</taxon>
        <taxon>Chlorophyta</taxon>
        <taxon>core chlorophytes</taxon>
        <taxon>Trebouxiophyceae</taxon>
        <taxon>Chlorellales</taxon>
        <taxon>Chlorellaceae</taxon>
        <taxon>Apatococcus</taxon>
    </lineage>
</organism>
<dbReference type="Proteomes" id="UP001438707">
    <property type="component" value="Unassembled WGS sequence"/>
</dbReference>
<evidence type="ECO:0000313" key="2">
    <source>
        <dbReference type="Proteomes" id="UP001438707"/>
    </source>
</evidence>
<reference evidence="1 2" key="1">
    <citation type="journal article" date="2024" name="Nat. Commun.">
        <title>Phylogenomics reveals the evolutionary origins of lichenization in chlorophyte algae.</title>
        <authorList>
            <person name="Puginier C."/>
            <person name="Libourel C."/>
            <person name="Otte J."/>
            <person name="Skaloud P."/>
            <person name="Haon M."/>
            <person name="Grisel S."/>
            <person name="Petersen M."/>
            <person name="Berrin J.G."/>
            <person name="Delaux P.M."/>
            <person name="Dal Grande F."/>
            <person name="Keller J."/>
        </authorList>
    </citation>
    <scope>NUCLEOTIDE SEQUENCE [LARGE SCALE GENOMIC DNA]</scope>
    <source>
        <strain evidence="1 2">SAG 2145</strain>
    </source>
</reference>
<comment type="caution">
    <text evidence="1">The sequence shown here is derived from an EMBL/GenBank/DDBJ whole genome shotgun (WGS) entry which is preliminary data.</text>
</comment>
<dbReference type="SUPFAM" id="SSF52266">
    <property type="entry name" value="SGNH hydrolase"/>
    <property type="match status" value="1"/>
</dbReference>
<keyword evidence="2" id="KW-1185">Reference proteome</keyword>
<gene>
    <name evidence="1" type="ORF">WJX74_008046</name>
</gene>
<dbReference type="AlphaFoldDB" id="A0AAW1RHG8"/>
<evidence type="ECO:0008006" key="3">
    <source>
        <dbReference type="Google" id="ProtNLM"/>
    </source>
</evidence>
<dbReference type="EMBL" id="JALJOS010000011">
    <property type="protein sequence ID" value="KAK9833133.1"/>
    <property type="molecule type" value="Genomic_DNA"/>
</dbReference>
<proteinExistence type="predicted"/>